<dbReference type="eggNOG" id="ENOG502SB40">
    <property type="taxonomic scope" value="Eukaryota"/>
</dbReference>
<dbReference type="Proteomes" id="UP000007494">
    <property type="component" value="Chromosome IX"/>
</dbReference>
<accession>F0VCG7</accession>
<evidence type="ECO:0000313" key="3">
    <source>
        <dbReference type="EMBL" id="CBZ51289.1"/>
    </source>
</evidence>
<feature type="coiled-coil region" evidence="1">
    <location>
        <begin position="386"/>
        <end position="735"/>
    </location>
</feature>
<dbReference type="GeneID" id="13440274"/>
<feature type="coiled-coil region" evidence="1">
    <location>
        <begin position="1395"/>
        <end position="1433"/>
    </location>
</feature>
<feature type="region of interest" description="Disordered" evidence="2">
    <location>
        <begin position="791"/>
        <end position="928"/>
    </location>
</feature>
<sequence>MFGQWAHPGIPRVPPRCLHRERTTVVLSGGGEADRMDGSGDEAAGSPACAVRAGTVLKNAPLAVRSDSVSDRRMERRRPTALKAPTEKRPAVQGGDRGKGEEPYSQTHPFFPGSVYREGTCQSFGACFGGQEKAENGDQTFEDSDARVEDGTEGESRDGRETPDAAALLLELVAKEQELLSLQQENEQLREDLADAASDGEADLGQLRAQFALRLKEQQEAADAAATQLVREVEAARTAALEAERGREALQAEMLRAEQALSRLIQQVDASEKTEARLMKEVKDLRMHQCEMEAALGFQLETARKEAAALREEKEAAEQRYRRSMEAESHMASALCQVQEQKRTVEVELRLHEVRQFEAEKFRSEQVERKEQLQARETDAGWQAERQRLMRDRAEEEKRLRGLLKAADEALARCRQREEEHEQALQASAEKEALLNQEVTRLRGRQGAREKELGRQLEAARQEVASLESETQLLKQTLTEREALEKNFASTVERLRQEVATKVAALDSQKATFEAEQARLRDQQAEAATQLAKWMEAAESTRRELAAVKLEHASKQRNLQEQLQAAEAAACQLRGQVVHAQREADEIAEISKRLRHEIASVNLQKAEAESAARERVSALETQVASLQRQRGEAEQEMQRRTQIEDLVLKDVEEIVRARVASDEQFRQQIAALEAERSQLQREIQKAERSVRKHKLAETALNGELADLQKRTAVQEERWQQRIVSQEKELERLRQLTDPQCLTKHTHFRSDSGGADAPDVPCRQEEAQQAVPVEPLLRNSYEAFTAPVEAATRRQHLEPPEREAGSVQTQQSSSADRRQQGADLHCPDSLRARDSVADGSHSVCLRHTRAPETPRTPGDGNGCSGEAVAAERQTQRPDAAGEETVAEWRRERADEDRSAEEGGPSSGPVPHLCRSRSTSPARTVPTDHEAWRRPWGKRAVSRSYSETIYAEAGASPLSSSRKASASFHRASCEFLQQEVTRLSKAYTRARAALEEAQEKRRGDGQRLESLLLQLEDGGRGVLCASTGGNAAGRVQTAAGGETGSPNPEQEPITAEELHSADGAQDVEDQEALQDLMGVLANEIGYAGLSGGVLRAAVSTLKTLLQRKAEGTVGAPGSGGSETSQRPDANSTFGLFYRHIRRPPEKGEPTESPEDDALREWPPSKPVELRQASGTGRGAFEDKSPETQGRSFVSLRDGTSRAPSAAMQPAEGRTTPKTVQDKFPYEGSDAGGSEVSSNDYCGYASTKSVASSCESSEGLQDSISCPDLRLEEVRGESRNDERTGERSLSVAGLPPTPDARSALSGADQEGTFRLSGTFEHTGCLHEATTDDPTTLTAEAAPSQRSDPLESPGGALVQKQVNQASGGAGPNNEEARQPVSCTTQFFSIADECVDSVALQQLLHEREDEVAALEDALEQSQRREAALVGRLAEAERLLETLHQCTVAAEHRGGWPASEALAALLSGPLHEGSNAADRRAPTVLLDNLNGTEETDGVGLDCSDSKTHARDVRFKALETDNEAVTPQPGATDTSCVETLACRVRFVASQERGGDANDCKSVDDVCQRKDKSTVAYSEETHERTAADGTEKSASCIFCGLKATKEADLSWLPLVRQAWMKLAATHPEAWRRQHPFSVVSSLAACEDQMPTDGPRGRALPFLPGTAERPATGHFFEDDSRLVLVIPALPRHLTLCAVSAEHTAGSNWRPGVSGPLSAELQFVPASQMDLECQSVRPIPADSSEALAVSNSQADHAEPSGVHGTRLCTSSTAETLLRLEVCMSDRKYGGDQPSAFLSVAVMLPSEDPHEDEIAAINNTGVWEEKKEAIPLRVSFGDSGDSDDTLFRLHRKHPSEGVVEPSGDAWESLRPNLEDAKNLVYLQHVGTQLFLVVPGIQLIDCASEASLAVLVRRARSANAFCASNLTSLNPSGQPKRERGDDQPMNLTSCCFVGTKRLADATPFLLVSPAEVAEREAVLDAATLVGSPGLTSPACLPFASLSTHLREIAPKGLFDYKRCRSSDGAPRPDSGKDSGLGTGDFEREKDDWVHVGDVPGGERRYRGHSGCQGEEMWSLWCGAVL</sequence>
<feature type="region of interest" description="Disordered" evidence="2">
    <location>
        <begin position="1137"/>
        <end position="1235"/>
    </location>
</feature>
<dbReference type="PANTHER" id="PTHR15715:SF37">
    <property type="entry name" value="LD47843P"/>
    <property type="match status" value="1"/>
</dbReference>
<feature type="region of interest" description="Disordered" evidence="2">
    <location>
        <begin position="65"/>
        <end position="111"/>
    </location>
</feature>
<feature type="region of interest" description="Disordered" evidence="2">
    <location>
        <begin position="132"/>
        <end position="162"/>
    </location>
</feature>
<feature type="compositionally biased region" description="Basic and acidic residues" evidence="2">
    <location>
        <begin position="144"/>
        <end position="162"/>
    </location>
</feature>
<dbReference type="InParanoid" id="F0VCG7"/>
<feature type="compositionally biased region" description="Basic and acidic residues" evidence="2">
    <location>
        <begin position="85"/>
        <end position="102"/>
    </location>
</feature>
<keyword evidence="1" id="KW-0175">Coiled coil</keyword>
<keyword evidence="4" id="KW-1185">Reference proteome</keyword>
<feature type="region of interest" description="Disordered" evidence="2">
    <location>
        <begin position="1109"/>
        <end position="1128"/>
    </location>
</feature>
<dbReference type="PANTHER" id="PTHR15715">
    <property type="entry name" value="CENTROSOMAL PROTEIN OF 170 KDA"/>
    <property type="match status" value="1"/>
</dbReference>
<feature type="region of interest" description="Disordered" evidence="2">
    <location>
        <begin position="1322"/>
        <end position="1350"/>
    </location>
</feature>
<feature type="compositionally biased region" description="Basic and acidic residues" evidence="2">
    <location>
        <begin position="814"/>
        <end position="835"/>
    </location>
</feature>
<name>F0VCG7_NEOCL</name>
<feature type="region of interest" description="Disordered" evidence="2">
    <location>
        <begin position="743"/>
        <end position="774"/>
    </location>
</feature>
<dbReference type="RefSeq" id="XP_003881322.1">
    <property type="nucleotide sequence ID" value="XM_003881273.1"/>
</dbReference>
<organism evidence="3 4">
    <name type="scientific">Neospora caninum (strain Liverpool)</name>
    <dbReference type="NCBI Taxonomy" id="572307"/>
    <lineage>
        <taxon>Eukaryota</taxon>
        <taxon>Sar</taxon>
        <taxon>Alveolata</taxon>
        <taxon>Apicomplexa</taxon>
        <taxon>Conoidasida</taxon>
        <taxon>Coccidia</taxon>
        <taxon>Eucoccidiorida</taxon>
        <taxon>Eimeriorina</taxon>
        <taxon>Sarcocystidae</taxon>
        <taxon>Neospora</taxon>
    </lineage>
</organism>
<feature type="coiled-coil region" evidence="1">
    <location>
        <begin position="233"/>
        <end position="327"/>
    </location>
</feature>
<feature type="compositionally biased region" description="Polar residues" evidence="2">
    <location>
        <begin position="1119"/>
        <end position="1128"/>
    </location>
</feature>
<dbReference type="InterPro" id="IPR051176">
    <property type="entry name" value="Cent_Immune-Sig_Mod"/>
</dbReference>
<gene>
    <name evidence="3" type="ORF">NCLIV_043560</name>
</gene>
<dbReference type="EMBL" id="FR823385">
    <property type="protein sequence ID" value="CBZ51289.1"/>
    <property type="molecule type" value="Genomic_DNA"/>
</dbReference>
<evidence type="ECO:0000256" key="2">
    <source>
        <dbReference type="SAM" id="MobiDB-lite"/>
    </source>
</evidence>
<feature type="coiled-coil region" evidence="1">
    <location>
        <begin position="165"/>
        <end position="199"/>
    </location>
</feature>
<feature type="compositionally biased region" description="Basic and acidic residues" evidence="2">
    <location>
        <begin position="68"/>
        <end position="78"/>
    </location>
</feature>
<feature type="coiled-coil region" evidence="1">
    <location>
        <begin position="971"/>
        <end position="998"/>
    </location>
</feature>
<proteinExistence type="predicted"/>
<feature type="region of interest" description="Disordered" evidence="2">
    <location>
        <begin position="2009"/>
        <end position="2030"/>
    </location>
</feature>
<feature type="region of interest" description="Disordered" evidence="2">
    <location>
        <begin position="1270"/>
        <end position="1304"/>
    </location>
</feature>
<protein>
    <submittedName>
        <fullName evidence="3">Uncharacterized protein</fullName>
    </submittedName>
</protein>
<feature type="compositionally biased region" description="Basic and acidic residues" evidence="2">
    <location>
        <begin position="885"/>
        <end position="899"/>
    </location>
</feature>
<dbReference type="OrthoDB" id="331787at2759"/>
<evidence type="ECO:0000313" key="4">
    <source>
        <dbReference type="Proteomes" id="UP000007494"/>
    </source>
</evidence>
<feature type="compositionally biased region" description="Basic and acidic residues" evidence="2">
    <location>
        <begin position="1270"/>
        <end position="1283"/>
    </location>
</feature>
<dbReference type="OMA" id="FSIADEC"/>
<dbReference type="VEuPathDB" id="ToxoDB:NCLIV_043560"/>
<feature type="compositionally biased region" description="Basic and acidic residues" evidence="2">
    <location>
        <begin position="791"/>
        <end position="803"/>
    </location>
</feature>
<evidence type="ECO:0000256" key="1">
    <source>
        <dbReference type="SAM" id="Coils"/>
    </source>
</evidence>
<reference evidence="4" key="1">
    <citation type="journal article" date="2012" name="PLoS Pathog.">
        <title>Comparative genomics of the apicomplexan parasites Toxoplasma gondii and Neospora caninum: Coccidia differing in host range and transmission strategy.</title>
        <authorList>
            <person name="Reid A.J."/>
            <person name="Vermont S.J."/>
            <person name="Cotton J.A."/>
            <person name="Harris D."/>
            <person name="Hill-Cawthorne G.A."/>
            <person name="Konen-Waisman S."/>
            <person name="Latham S.M."/>
            <person name="Mourier T."/>
            <person name="Norton R."/>
            <person name="Quail M.A."/>
            <person name="Sanders M."/>
            <person name="Shanmugam D."/>
            <person name="Sohal A."/>
            <person name="Wasmuth J.D."/>
            <person name="Brunk B."/>
            <person name="Grigg M.E."/>
            <person name="Howard J.C."/>
            <person name="Parkinson J."/>
            <person name="Roos D.S."/>
            <person name="Trees A.J."/>
            <person name="Berriman M."/>
            <person name="Pain A."/>
            <person name="Wastling J.M."/>
        </authorList>
    </citation>
    <scope>NUCLEOTIDE SEQUENCE [LARGE SCALE GENOMIC DNA]</scope>
    <source>
        <strain evidence="4">Liverpool</strain>
    </source>
</reference>